<dbReference type="GO" id="GO:0005741">
    <property type="term" value="C:mitochondrial outer membrane"/>
    <property type="evidence" value="ECO:0007669"/>
    <property type="project" value="TreeGrafter"/>
</dbReference>
<dbReference type="GO" id="GO:0005789">
    <property type="term" value="C:endoplasmic reticulum membrane"/>
    <property type="evidence" value="ECO:0007669"/>
    <property type="project" value="TreeGrafter"/>
</dbReference>
<dbReference type="InterPro" id="IPR051593">
    <property type="entry name" value="Ergosterol_Biosynth_ERG27"/>
</dbReference>
<name>A0A9N9LZW0_9HELO</name>
<dbReference type="PANTHER" id="PTHR43647">
    <property type="entry name" value="DEHYDROGENASE"/>
    <property type="match status" value="1"/>
</dbReference>
<dbReference type="GO" id="GO:0000253">
    <property type="term" value="F:3-beta-hydroxysteroid 3-dehydrogenase (NADP+) activity"/>
    <property type="evidence" value="ECO:0007669"/>
    <property type="project" value="TreeGrafter"/>
</dbReference>
<dbReference type="InterPro" id="IPR036291">
    <property type="entry name" value="NAD(P)-bd_dom_sf"/>
</dbReference>
<dbReference type="EMBL" id="CAJVRM010000393">
    <property type="protein sequence ID" value="CAG8980496.1"/>
    <property type="molecule type" value="Genomic_DNA"/>
</dbReference>
<gene>
    <name evidence="2" type="ORF">HYALB_00013097</name>
</gene>
<dbReference type="OrthoDB" id="191139at2759"/>
<comment type="caution">
    <text evidence="2">The sequence shown here is derived from an EMBL/GenBank/DDBJ whole genome shotgun (WGS) entry which is preliminary data.</text>
</comment>
<evidence type="ECO:0008006" key="4">
    <source>
        <dbReference type="Google" id="ProtNLM"/>
    </source>
</evidence>
<organism evidence="2 3">
    <name type="scientific">Hymenoscyphus albidus</name>
    <dbReference type="NCBI Taxonomy" id="595503"/>
    <lineage>
        <taxon>Eukaryota</taxon>
        <taxon>Fungi</taxon>
        <taxon>Dikarya</taxon>
        <taxon>Ascomycota</taxon>
        <taxon>Pezizomycotina</taxon>
        <taxon>Leotiomycetes</taxon>
        <taxon>Helotiales</taxon>
        <taxon>Helotiaceae</taxon>
        <taxon>Hymenoscyphus</taxon>
    </lineage>
</organism>
<dbReference type="PANTHER" id="PTHR43647:SF4">
    <property type="entry name" value="KETOREDUCTASE (KR) DOMAIN-CONTAINING PROTEIN"/>
    <property type="match status" value="1"/>
</dbReference>
<feature type="compositionally biased region" description="Basic and acidic residues" evidence="1">
    <location>
        <begin position="293"/>
        <end position="312"/>
    </location>
</feature>
<proteinExistence type="predicted"/>
<evidence type="ECO:0000313" key="2">
    <source>
        <dbReference type="EMBL" id="CAG8980496.1"/>
    </source>
</evidence>
<sequence length="327" mass="35738">MAGTVIITGANGSLAIPAVGYLLHHYPNTTLILTVRNDADSDPNTVKLRKTVTQFPNSKTHITPLDLSHLNSVHEFTQQVASSIKAGEYPPLSAIICNAYYWNLVSDIELTDDGFEKTLQVNHIAHVAIILNLVNSFGPAGGRIILFSSDAHYPGKNALEKYPPSLPDNLELLAKPEKSPKTKEGLGFQRYANSKLAITSWSYALNKHLQKSPNLKAITAIALNPGNLTDSRSLRTNTPKKLAVMQRFMLQPLGPIFSLLMPMMRTSAKAAADVVDLAMSPKYAGEQGFFTLNKKDESSPESRDESKQEKLWGKSAEWAGIQGDVLG</sequence>
<dbReference type="GO" id="GO:0005811">
    <property type="term" value="C:lipid droplet"/>
    <property type="evidence" value="ECO:0007669"/>
    <property type="project" value="TreeGrafter"/>
</dbReference>
<reference evidence="2" key="1">
    <citation type="submission" date="2021-07" db="EMBL/GenBank/DDBJ databases">
        <authorList>
            <person name="Durling M."/>
        </authorList>
    </citation>
    <scope>NUCLEOTIDE SEQUENCE</scope>
</reference>
<accession>A0A9N9LZW0</accession>
<protein>
    <recommendedName>
        <fullName evidence="4">Short-chain dehydrogenase</fullName>
    </recommendedName>
</protein>
<evidence type="ECO:0000256" key="1">
    <source>
        <dbReference type="SAM" id="MobiDB-lite"/>
    </source>
</evidence>
<keyword evidence="3" id="KW-1185">Reference proteome</keyword>
<feature type="region of interest" description="Disordered" evidence="1">
    <location>
        <begin position="293"/>
        <end position="313"/>
    </location>
</feature>
<dbReference type="Proteomes" id="UP000701801">
    <property type="component" value="Unassembled WGS sequence"/>
</dbReference>
<evidence type="ECO:0000313" key="3">
    <source>
        <dbReference type="Proteomes" id="UP000701801"/>
    </source>
</evidence>
<dbReference type="SUPFAM" id="SSF51735">
    <property type="entry name" value="NAD(P)-binding Rossmann-fold domains"/>
    <property type="match status" value="1"/>
</dbReference>
<dbReference type="AlphaFoldDB" id="A0A9N9LZW0"/>
<dbReference type="Gene3D" id="3.40.50.720">
    <property type="entry name" value="NAD(P)-binding Rossmann-like Domain"/>
    <property type="match status" value="1"/>
</dbReference>